<dbReference type="InterPro" id="IPR032675">
    <property type="entry name" value="LRR_dom_sf"/>
</dbReference>
<protein>
    <recommendedName>
        <fullName evidence="3">F-box domain-containing protein</fullName>
    </recommendedName>
</protein>
<evidence type="ECO:0000313" key="1">
    <source>
        <dbReference type="EMBL" id="TBU55491.1"/>
    </source>
</evidence>
<organism evidence="1 2">
    <name type="scientific">Dichomitus squalens</name>
    <dbReference type="NCBI Taxonomy" id="114155"/>
    <lineage>
        <taxon>Eukaryota</taxon>
        <taxon>Fungi</taxon>
        <taxon>Dikarya</taxon>
        <taxon>Basidiomycota</taxon>
        <taxon>Agaricomycotina</taxon>
        <taxon>Agaricomycetes</taxon>
        <taxon>Polyporales</taxon>
        <taxon>Polyporaceae</taxon>
        <taxon>Dichomitus</taxon>
    </lineage>
</organism>
<evidence type="ECO:0000313" key="2">
    <source>
        <dbReference type="Proteomes" id="UP000292082"/>
    </source>
</evidence>
<accession>A0A4Q9PMM7</accession>
<keyword evidence="2" id="KW-1185">Reference proteome</keyword>
<reference evidence="1 2" key="1">
    <citation type="submission" date="2019-01" db="EMBL/GenBank/DDBJ databases">
        <title>Draft genome sequences of three monokaryotic isolates of the white-rot basidiomycete fungus Dichomitus squalens.</title>
        <authorList>
            <consortium name="DOE Joint Genome Institute"/>
            <person name="Lopez S.C."/>
            <person name="Andreopoulos B."/>
            <person name="Pangilinan J."/>
            <person name="Lipzen A."/>
            <person name="Riley R."/>
            <person name="Ahrendt S."/>
            <person name="Ng V."/>
            <person name="Barry K."/>
            <person name="Daum C."/>
            <person name="Grigoriev I.V."/>
            <person name="Hilden K.S."/>
            <person name="Makela M.R."/>
            <person name="de Vries R.P."/>
        </authorList>
    </citation>
    <scope>NUCLEOTIDE SEQUENCE [LARGE SCALE GENOMIC DNA]</scope>
    <source>
        <strain evidence="1 2">CBS 464.89</strain>
    </source>
</reference>
<evidence type="ECO:0008006" key="3">
    <source>
        <dbReference type="Google" id="ProtNLM"/>
    </source>
</evidence>
<dbReference type="Gene3D" id="3.80.10.10">
    <property type="entry name" value="Ribonuclease Inhibitor"/>
    <property type="match status" value="1"/>
</dbReference>
<dbReference type="AlphaFoldDB" id="A0A4Q9PMM7"/>
<dbReference type="EMBL" id="ML145167">
    <property type="protein sequence ID" value="TBU55491.1"/>
    <property type="molecule type" value="Genomic_DNA"/>
</dbReference>
<gene>
    <name evidence="1" type="ORF">BD310DRAFT_825565</name>
</gene>
<dbReference type="Proteomes" id="UP000292082">
    <property type="component" value="Unassembled WGS sequence"/>
</dbReference>
<dbReference type="SUPFAM" id="SSF52047">
    <property type="entry name" value="RNI-like"/>
    <property type="match status" value="1"/>
</dbReference>
<name>A0A4Q9PMM7_9APHY</name>
<sequence length="530" mass="59417">MASMQLPVELFQLVAELSSRPTQKTLLLVSKMFHDLVLPLLFSRITLIFGIKRKPERHWNHEVPWSEEENTQLRKYNGMATSILQHMAGNSEFAKGVKQLSIRWYESPLSLSSAGGLEAVTAALNALPSLESFEWRGNLLGLIPRHAVEALRRCPHLRSLLISPMQFLWPELVELHGLRKITLMLNVNEWIPSLPNMSPHERRCYEASLQLVNSSAPSVEEVTTSYWMFPEEPLPNLTAATFLRATGATGLRRLTEHSPSLTSLTVTANSWNTDNILSVFASSPEAFHLLTSFKFLVEYTSEMRDCDADPVVAFLKNKRHLRRLHMGLCSRQSQPVIRLLPELPNLEVLGLGWGGMQFSAARAQVFVDCLPRNLGALFINVDEEQEALDAFLQLVKQRPALKVCYIPSLGDLALHFIRSALSDADSALDLLGTGTELFYAYLAKSKQPQPVAHTLCDPHPDPSLTLADYGLDDWQWLAQHRLDFGLMSLNVPACSVCGTAPACHRLIDCVDLRSLEGSCYSLDWRSFGLH</sequence>
<proteinExistence type="predicted"/>